<dbReference type="RefSeq" id="WP_204199857.1">
    <property type="nucleotide sequence ID" value="NZ_JAFEMC010000004.1"/>
</dbReference>
<accession>A0ABS2D9Z4</accession>
<evidence type="ECO:0000313" key="1">
    <source>
        <dbReference type="EMBL" id="MBM6577763.1"/>
    </source>
</evidence>
<protein>
    <submittedName>
        <fullName evidence="1">Uncharacterized protein</fullName>
    </submittedName>
</protein>
<proteinExistence type="predicted"/>
<comment type="caution">
    <text evidence="1">The sequence shown here is derived from an EMBL/GenBank/DDBJ whole genome shotgun (WGS) entry which is preliminary data.</text>
</comment>
<keyword evidence="2" id="KW-1185">Reference proteome</keyword>
<dbReference type="Proteomes" id="UP000763641">
    <property type="component" value="Unassembled WGS sequence"/>
</dbReference>
<sequence>MSYDMVFLKDALEIAREPISGKLGEAMVQAEDAVRSGQHERVEIRNEDEKIIFCHPRVKFGAP</sequence>
<gene>
    <name evidence="1" type="ORF">ILT43_15380</name>
</gene>
<dbReference type="EMBL" id="JAFEMC010000004">
    <property type="protein sequence ID" value="MBM6577763.1"/>
    <property type="molecule type" value="Genomic_DNA"/>
</dbReference>
<organism evidence="1 2">
    <name type="scientific">Sphingomonas longa</name>
    <dbReference type="NCBI Taxonomy" id="2778730"/>
    <lineage>
        <taxon>Bacteria</taxon>
        <taxon>Pseudomonadati</taxon>
        <taxon>Pseudomonadota</taxon>
        <taxon>Alphaproteobacteria</taxon>
        <taxon>Sphingomonadales</taxon>
        <taxon>Sphingomonadaceae</taxon>
        <taxon>Sphingomonas</taxon>
    </lineage>
</organism>
<evidence type="ECO:0000313" key="2">
    <source>
        <dbReference type="Proteomes" id="UP000763641"/>
    </source>
</evidence>
<name>A0ABS2D9Z4_9SPHN</name>
<reference evidence="1 2" key="1">
    <citation type="submission" date="2020-12" db="EMBL/GenBank/DDBJ databases">
        <title>Sphingomonas sp.</title>
        <authorList>
            <person name="Kim M.K."/>
        </authorList>
    </citation>
    <scope>NUCLEOTIDE SEQUENCE [LARGE SCALE GENOMIC DNA]</scope>
    <source>
        <strain evidence="1 2">BT552</strain>
    </source>
</reference>